<evidence type="ECO:0000313" key="7">
    <source>
        <dbReference type="EMBL" id="MDX8417592.1"/>
    </source>
</evidence>
<dbReference type="RefSeq" id="WP_320325877.1">
    <property type="nucleotide sequence ID" value="NZ_JALBUS010000009.1"/>
</dbReference>
<evidence type="ECO:0000256" key="6">
    <source>
        <dbReference type="SAM" id="Phobius"/>
    </source>
</evidence>
<feature type="transmembrane region" description="Helical" evidence="6">
    <location>
        <begin position="166"/>
        <end position="189"/>
    </location>
</feature>
<dbReference type="InterPro" id="IPR050222">
    <property type="entry name" value="MATE_MdtK"/>
</dbReference>
<accession>A0ABU4WM00</accession>
<feature type="transmembrane region" description="Helical" evidence="6">
    <location>
        <begin position="99"/>
        <end position="124"/>
    </location>
</feature>
<dbReference type="InterPro" id="IPR002528">
    <property type="entry name" value="MATE_fam"/>
</dbReference>
<organism evidence="7 8">
    <name type="scientific">Absicoccus intestinalis</name>
    <dbReference type="NCBI Taxonomy" id="2926319"/>
    <lineage>
        <taxon>Bacteria</taxon>
        <taxon>Bacillati</taxon>
        <taxon>Bacillota</taxon>
        <taxon>Erysipelotrichia</taxon>
        <taxon>Erysipelotrichales</taxon>
        <taxon>Erysipelotrichaceae</taxon>
        <taxon>Absicoccus</taxon>
    </lineage>
</organism>
<evidence type="ECO:0000313" key="8">
    <source>
        <dbReference type="Proteomes" id="UP001285244"/>
    </source>
</evidence>
<evidence type="ECO:0000256" key="1">
    <source>
        <dbReference type="ARBA" id="ARBA00003408"/>
    </source>
</evidence>
<dbReference type="NCBIfam" id="TIGR00797">
    <property type="entry name" value="matE"/>
    <property type="match status" value="1"/>
</dbReference>
<keyword evidence="8" id="KW-1185">Reference proteome</keyword>
<feature type="transmembrane region" description="Helical" evidence="6">
    <location>
        <begin position="59"/>
        <end position="79"/>
    </location>
</feature>
<feature type="transmembrane region" description="Helical" evidence="6">
    <location>
        <begin position="236"/>
        <end position="261"/>
    </location>
</feature>
<protein>
    <recommendedName>
        <fullName evidence="3">Probable multidrug resistance protein NorM</fullName>
    </recommendedName>
    <alternativeName>
        <fullName evidence="5">Multidrug-efflux transporter</fullName>
    </alternativeName>
</protein>
<feature type="transmembrane region" description="Helical" evidence="6">
    <location>
        <begin position="195"/>
        <end position="215"/>
    </location>
</feature>
<comment type="caution">
    <text evidence="7">The sequence shown here is derived from an EMBL/GenBank/DDBJ whole genome shotgun (WGS) entry which is preliminary data.</text>
</comment>
<keyword evidence="4" id="KW-0813">Transport</keyword>
<evidence type="ECO:0000256" key="4">
    <source>
        <dbReference type="ARBA" id="ARBA00022448"/>
    </source>
</evidence>
<dbReference type="EMBL" id="JALBUS010000009">
    <property type="protein sequence ID" value="MDX8417592.1"/>
    <property type="molecule type" value="Genomic_DNA"/>
</dbReference>
<keyword evidence="6" id="KW-1133">Transmembrane helix</keyword>
<feature type="transmembrane region" description="Helical" evidence="6">
    <location>
        <begin position="136"/>
        <end position="154"/>
    </location>
</feature>
<reference evidence="7 8" key="1">
    <citation type="submission" date="2022-03" db="EMBL/GenBank/DDBJ databases">
        <title>Novel taxa within the pig intestine.</title>
        <authorList>
            <person name="Wylensek D."/>
            <person name="Bishof K."/>
            <person name="Afrizal A."/>
            <person name="Clavel T."/>
        </authorList>
    </citation>
    <scope>NUCLEOTIDE SEQUENCE [LARGE SCALE GENOMIC DNA]</scope>
    <source>
        <strain evidence="7 8">Cla-KB-P134</strain>
    </source>
</reference>
<comment type="similarity">
    <text evidence="2">Belongs to the multi antimicrobial extrusion (MATE) (TC 2.A.66.1) family.</text>
</comment>
<feature type="transmembrane region" description="Helical" evidence="6">
    <location>
        <begin position="21"/>
        <end position="47"/>
    </location>
</feature>
<evidence type="ECO:0000256" key="2">
    <source>
        <dbReference type="ARBA" id="ARBA00010199"/>
    </source>
</evidence>
<dbReference type="Pfam" id="PF01554">
    <property type="entry name" value="MatE"/>
    <property type="match status" value="1"/>
</dbReference>
<comment type="function">
    <text evidence="1">Multidrug efflux pump.</text>
</comment>
<evidence type="ECO:0000256" key="3">
    <source>
        <dbReference type="ARBA" id="ARBA00020268"/>
    </source>
</evidence>
<keyword evidence="6" id="KW-0812">Transmembrane</keyword>
<dbReference type="Proteomes" id="UP001285244">
    <property type="component" value="Unassembled WGS sequence"/>
</dbReference>
<gene>
    <name evidence="7" type="ORF">MOZ64_07015</name>
</gene>
<sequence length="304" mass="32359">MDTTVKNSFTTGPIVKPLLKFMLPVILALFLQAMYGAVDLLVVGRFATADISGVSTGSQALQTITNVIVSFAMGITVTIGQQLGAKEPETVSQTISTGILLFGVIGAILTIVMLIFAAPIASLLNAPKPAFNQTVGYLRICSMGSLIIIAYNLISSIFRGLGDSKTTLWTVMIACIFNIIGDLVLVAIFHMGAQGAAIATIVSQLISVILSIQIIRHKNLPFHIHLKMDKESLHRIIRVGFPIALQNFLVSLSFLAILMFVNALGVTASAGGGIAEKGLCLYHADSKCIHAIHVGFCCSKCRCP</sequence>
<evidence type="ECO:0000256" key="5">
    <source>
        <dbReference type="ARBA" id="ARBA00031636"/>
    </source>
</evidence>
<dbReference type="PANTHER" id="PTHR43298:SF2">
    <property type="entry name" value="FMN_FAD EXPORTER YEEO-RELATED"/>
    <property type="match status" value="1"/>
</dbReference>
<dbReference type="PANTHER" id="PTHR43298">
    <property type="entry name" value="MULTIDRUG RESISTANCE PROTEIN NORM-RELATED"/>
    <property type="match status" value="1"/>
</dbReference>
<name>A0ABU4WM00_9FIRM</name>
<proteinExistence type="inferred from homology"/>
<keyword evidence="6" id="KW-0472">Membrane</keyword>